<evidence type="ECO:0000313" key="3">
    <source>
        <dbReference type="EMBL" id="KAI1708442.1"/>
    </source>
</evidence>
<feature type="region of interest" description="Disordered" evidence="1">
    <location>
        <begin position="29"/>
        <end position="64"/>
    </location>
</feature>
<keyword evidence="4" id="KW-1185">Reference proteome</keyword>
<feature type="compositionally biased region" description="Basic and acidic residues" evidence="1">
    <location>
        <begin position="40"/>
        <end position="49"/>
    </location>
</feature>
<dbReference type="EMBL" id="JAKKPZ010000035">
    <property type="protein sequence ID" value="KAI1708442.1"/>
    <property type="molecule type" value="Genomic_DNA"/>
</dbReference>
<name>A0AAD4MYN5_9BILA</name>
<gene>
    <name evidence="3" type="ORF">DdX_11825</name>
</gene>
<comment type="caution">
    <text evidence="3">The sequence shown here is derived from an EMBL/GenBank/DDBJ whole genome shotgun (WGS) entry which is preliminary data.</text>
</comment>
<reference evidence="3" key="1">
    <citation type="submission" date="2022-01" db="EMBL/GenBank/DDBJ databases">
        <title>Genome Sequence Resource for Two Populations of Ditylenchus destructor, the Migratory Endoparasitic Phytonematode.</title>
        <authorList>
            <person name="Zhang H."/>
            <person name="Lin R."/>
            <person name="Xie B."/>
        </authorList>
    </citation>
    <scope>NUCLEOTIDE SEQUENCE</scope>
    <source>
        <strain evidence="3">BazhouSP</strain>
    </source>
</reference>
<proteinExistence type="predicted"/>
<dbReference type="Proteomes" id="UP001201812">
    <property type="component" value="Unassembled WGS sequence"/>
</dbReference>
<organism evidence="3 4">
    <name type="scientific">Ditylenchus destructor</name>
    <dbReference type="NCBI Taxonomy" id="166010"/>
    <lineage>
        <taxon>Eukaryota</taxon>
        <taxon>Metazoa</taxon>
        <taxon>Ecdysozoa</taxon>
        <taxon>Nematoda</taxon>
        <taxon>Chromadorea</taxon>
        <taxon>Rhabditida</taxon>
        <taxon>Tylenchina</taxon>
        <taxon>Tylenchomorpha</taxon>
        <taxon>Sphaerularioidea</taxon>
        <taxon>Anguinidae</taxon>
        <taxon>Anguininae</taxon>
        <taxon>Ditylenchus</taxon>
    </lineage>
</organism>
<sequence length="295" mass="33073">MLFNSQFILVATVLLFIVLTLEFSECGDGEKRKHRKHSSHHDSRRDSGSKKSRSSTARQSSASADVAKERWDEIKNALRFKKAKFLIGVDKYDTQRQIVSEHEERAMGNVMADIYPSLVRKFVKAYGNASYKYQKASAEYKAYKIVRSKEFRECMIGKGSTMACQWLTSVPGATPKEAIDSIVSMKGVWQLPLLKVIYYTGKGLRMMKLKRRREPVDPRELDKAIISGVLQELKRTQMGALSQMAAELEVQIMSFFDTCANYLSGVAGSAVDAITAALGGVDLNSDELEHMAYGD</sequence>
<keyword evidence="2" id="KW-0732">Signal</keyword>
<dbReference type="AlphaFoldDB" id="A0AAD4MYN5"/>
<evidence type="ECO:0000256" key="2">
    <source>
        <dbReference type="SAM" id="SignalP"/>
    </source>
</evidence>
<feature type="signal peptide" evidence="2">
    <location>
        <begin position="1"/>
        <end position="26"/>
    </location>
</feature>
<protein>
    <submittedName>
        <fullName evidence="3">Uncharacterized protein</fullName>
    </submittedName>
</protein>
<accession>A0AAD4MYN5</accession>
<feature type="chain" id="PRO_5042208150" evidence="2">
    <location>
        <begin position="27"/>
        <end position="295"/>
    </location>
</feature>
<feature type="compositionally biased region" description="Low complexity" evidence="1">
    <location>
        <begin position="54"/>
        <end position="64"/>
    </location>
</feature>
<evidence type="ECO:0000313" key="4">
    <source>
        <dbReference type="Proteomes" id="UP001201812"/>
    </source>
</evidence>
<evidence type="ECO:0000256" key="1">
    <source>
        <dbReference type="SAM" id="MobiDB-lite"/>
    </source>
</evidence>